<name>A0A818KGU4_9BILA</name>
<comment type="caution">
    <text evidence="1">The sequence shown here is derived from an EMBL/GenBank/DDBJ whole genome shotgun (WGS) entry which is preliminary data.</text>
</comment>
<proteinExistence type="predicted"/>
<evidence type="ECO:0000313" key="2">
    <source>
        <dbReference type="Proteomes" id="UP000663833"/>
    </source>
</evidence>
<dbReference type="EMBL" id="CAJNYD010003996">
    <property type="protein sequence ID" value="CAF3560060.1"/>
    <property type="molecule type" value="Genomic_DNA"/>
</dbReference>
<accession>A0A818KGU4</accession>
<sequence length="112" mass="13369">MNTIHKTNLKRMREILLTENDEINDDIADSKNSDLAGDYDIGLLIQSGVNLNNYELLSERWVISQRRPIYRATMSLQYFKHLLQFIRFYDRQHRNKSDCLARIRSIFETFAK</sequence>
<evidence type="ECO:0000313" key="1">
    <source>
        <dbReference type="EMBL" id="CAF3560060.1"/>
    </source>
</evidence>
<organism evidence="1 2">
    <name type="scientific">Rotaria socialis</name>
    <dbReference type="NCBI Taxonomy" id="392032"/>
    <lineage>
        <taxon>Eukaryota</taxon>
        <taxon>Metazoa</taxon>
        <taxon>Spiralia</taxon>
        <taxon>Gnathifera</taxon>
        <taxon>Rotifera</taxon>
        <taxon>Eurotatoria</taxon>
        <taxon>Bdelloidea</taxon>
        <taxon>Philodinida</taxon>
        <taxon>Philodinidae</taxon>
        <taxon>Rotaria</taxon>
    </lineage>
</organism>
<gene>
    <name evidence="1" type="ORF">LUA448_LOCUS28405</name>
</gene>
<dbReference type="AlphaFoldDB" id="A0A818KGU4"/>
<reference evidence="1" key="1">
    <citation type="submission" date="2021-02" db="EMBL/GenBank/DDBJ databases">
        <authorList>
            <person name="Nowell W R."/>
        </authorList>
    </citation>
    <scope>NUCLEOTIDE SEQUENCE</scope>
</reference>
<dbReference type="Proteomes" id="UP000663833">
    <property type="component" value="Unassembled WGS sequence"/>
</dbReference>
<protein>
    <submittedName>
        <fullName evidence="1">Uncharacterized protein</fullName>
    </submittedName>
</protein>